<dbReference type="Proteomes" id="UP000681720">
    <property type="component" value="Unassembled WGS sequence"/>
</dbReference>
<protein>
    <submittedName>
        <fullName evidence="1">Uncharacterized protein</fullName>
    </submittedName>
</protein>
<dbReference type="Proteomes" id="UP000676336">
    <property type="component" value="Unassembled WGS sequence"/>
</dbReference>
<evidence type="ECO:0000313" key="1">
    <source>
        <dbReference type="EMBL" id="CAF4559675.1"/>
    </source>
</evidence>
<evidence type="ECO:0000313" key="2">
    <source>
        <dbReference type="EMBL" id="CAF4640750.1"/>
    </source>
</evidence>
<reference evidence="1" key="1">
    <citation type="submission" date="2021-02" db="EMBL/GenBank/DDBJ databases">
        <authorList>
            <person name="Nowell W R."/>
        </authorList>
    </citation>
    <scope>NUCLEOTIDE SEQUENCE</scope>
</reference>
<accession>A0A8S2YLX2</accession>
<gene>
    <name evidence="1" type="ORF">GIL414_LOCUS37193</name>
    <name evidence="2" type="ORF">SMN809_LOCUS40678</name>
</gene>
<dbReference type="EMBL" id="CAJOBI010112787">
    <property type="protein sequence ID" value="CAF4640750.1"/>
    <property type="molecule type" value="Genomic_DNA"/>
</dbReference>
<feature type="non-terminal residue" evidence="1">
    <location>
        <position position="1"/>
    </location>
</feature>
<dbReference type="EMBL" id="CAJOBJ010094804">
    <property type="protein sequence ID" value="CAF4559675.1"/>
    <property type="molecule type" value="Genomic_DNA"/>
</dbReference>
<proteinExistence type="predicted"/>
<dbReference type="AlphaFoldDB" id="A0A8S2YLX2"/>
<evidence type="ECO:0000313" key="3">
    <source>
        <dbReference type="Proteomes" id="UP000681720"/>
    </source>
</evidence>
<comment type="caution">
    <text evidence="1">The sequence shown here is derived from an EMBL/GenBank/DDBJ whole genome shotgun (WGS) entry which is preliminary data.</text>
</comment>
<name>A0A8S2YLX2_9BILA</name>
<sequence length="37" mass="4334">MAMELNSMENLTDLPIYENVIKRYGKYTKKVNGELVK</sequence>
<organism evidence="1 3">
    <name type="scientific">Rotaria magnacalcarata</name>
    <dbReference type="NCBI Taxonomy" id="392030"/>
    <lineage>
        <taxon>Eukaryota</taxon>
        <taxon>Metazoa</taxon>
        <taxon>Spiralia</taxon>
        <taxon>Gnathifera</taxon>
        <taxon>Rotifera</taxon>
        <taxon>Eurotatoria</taxon>
        <taxon>Bdelloidea</taxon>
        <taxon>Philodinida</taxon>
        <taxon>Philodinidae</taxon>
        <taxon>Rotaria</taxon>
    </lineage>
</organism>